<evidence type="ECO:0000256" key="14">
    <source>
        <dbReference type="ARBA" id="ARBA00022840"/>
    </source>
</evidence>
<dbReference type="Gene3D" id="1.20.5.1930">
    <property type="match status" value="1"/>
</dbReference>
<comment type="caution">
    <text evidence="23">The sequence shown here is derived from an EMBL/GenBank/DDBJ whole genome shotgun (WGS) entry which is preliminary data.</text>
</comment>
<comment type="function">
    <text evidence="18">Member of the two-component regulatory system NreB/NreC involved in the control of dissimilatory nitrate/nitrite reduction in response to oxygen. NreB functions as a direct oxygen sensor histidine kinase which is autophosphorylated, in the absence of oxygen, probably at the conserved histidine residue, and transfers its phosphate group probably to a conserved aspartate residue of NreC. NreB/NreC activates the expression of the nitrate (narGHJI) and nitrite (nir) reductase operons, as well as the putative nitrate transporter gene narT.</text>
</comment>
<gene>
    <name evidence="23" type="ORF">K8I29_18220</name>
</gene>
<keyword evidence="20" id="KW-0812">Transmembrane</keyword>
<dbReference type="PROSITE" id="PS50885">
    <property type="entry name" value="HAMP"/>
    <property type="match status" value="1"/>
</dbReference>
<feature type="transmembrane region" description="Helical" evidence="20">
    <location>
        <begin position="285"/>
        <end position="303"/>
    </location>
</feature>
<keyword evidence="9" id="KW-0597">Phosphoprotein</keyword>
<evidence type="ECO:0000256" key="11">
    <source>
        <dbReference type="ARBA" id="ARBA00022723"/>
    </source>
</evidence>
<evidence type="ECO:0000256" key="17">
    <source>
        <dbReference type="ARBA" id="ARBA00023014"/>
    </source>
</evidence>
<dbReference type="GO" id="GO:0046872">
    <property type="term" value="F:metal ion binding"/>
    <property type="evidence" value="ECO:0007669"/>
    <property type="project" value="UniProtKB-KW"/>
</dbReference>
<dbReference type="CDD" id="cd18773">
    <property type="entry name" value="PDC1_HK_sensor"/>
    <property type="match status" value="1"/>
</dbReference>
<dbReference type="Pfam" id="PF02518">
    <property type="entry name" value="HATPase_c"/>
    <property type="match status" value="1"/>
</dbReference>
<feature type="domain" description="HAMP" evidence="22">
    <location>
        <begin position="305"/>
        <end position="357"/>
    </location>
</feature>
<evidence type="ECO:0000256" key="16">
    <source>
        <dbReference type="ARBA" id="ARBA00023012"/>
    </source>
</evidence>
<evidence type="ECO:0000256" key="4">
    <source>
        <dbReference type="ARBA" id="ARBA00004496"/>
    </source>
</evidence>
<dbReference type="InterPro" id="IPR003594">
    <property type="entry name" value="HATPase_dom"/>
</dbReference>
<keyword evidence="8" id="KW-0963">Cytoplasm</keyword>
<sequence>MRRKILVAIILNVVAIATTLGIISYITVRESIERSLQNRIMLARTIANYLEILLQENLNRLYDISLSGKIDLKDAVGEPEKKALETAYRYSLFSDGVFLLDKYGNEILSYPLRDTYAGNLSHIEYVSQVLRTGRPLISGVYTIEPIKKPVLFALVPLRDKEGNSIGVAGGILSPTNPFLTQILQSVNREQNSYVEVIDFNERVISSDIHSHVLQHHDHEDELGRMIRTGQAGIKTCRHRYSQPALHDGGVDLLAFVPLKTAPWGVIVGQAEEDIYAPSTKLRKTFSFLIVVFIAASVIFAIGASRGIVRPLKQLTAVTDRIAAGDLSTPVGPLGSDEILVLSRSFETMRQRLTESLEEIRNHTADLEHRVAQRTEQIRESRQKVELLLKKGISSQEEERRRIARELHDEILQDLSAFLINLDICRLSPGEVGVEKIDAMRALVLKTIDGIHTVIQNLRPTVLDDLGLEAAIGWLLEKHLREKGVMCSLLIENRHTERFPSQVEIALFRTIQESVINIARHAKAGSVSVSLKTDEHFVSVIIEDDGVGFELQEVLLHAPEDGRGLGILGMSERVALLDGKFQIYSTPGEGTKIVLRVPFCSPGGENV</sequence>
<dbReference type="InterPro" id="IPR050482">
    <property type="entry name" value="Sensor_HK_TwoCompSys"/>
</dbReference>
<keyword evidence="7" id="KW-0004">4Fe-4S</keyword>
<keyword evidence="11" id="KW-0479">Metal-binding</keyword>
<evidence type="ECO:0000256" key="1">
    <source>
        <dbReference type="ARBA" id="ARBA00000085"/>
    </source>
</evidence>
<evidence type="ECO:0000256" key="10">
    <source>
        <dbReference type="ARBA" id="ARBA00022679"/>
    </source>
</evidence>
<comment type="subcellular location">
    <subcellularLocation>
        <location evidence="4">Cytoplasm</location>
    </subcellularLocation>
    <subcellularLocation>
        <location evidence="3">Membrane</location>
    </subcellularLocation>
</comment>
<name>A0A953M3B8_9BACT</name>
<evidence type="ECO:0000259" key="21">
    <source>
        <dbReference type="PROSITE" id="PS50109"/>
    </source>
</evidence>
<dbReference type="GO" id="GO:0005524">
    <property type="term" value="F:ATP binding"/>
    <property type="evidence" value="ECO:0007669"/>
    <property type="project" value="UniProtKB-KW"/>
</dbReference>
<dbReference type="EMBL" id="JAIOIV010000136">
    <property type="protein sequence ID" value="MBZ0158138.1"/>
    <property type="molecule type" value="Genomic_DNA"/>
</dbReference>
<keyword evidence="13" id="KW-0418">Kinase</keyword>
<dbReference type="Gene3D" id="6.10.340.10">
    <property type="match status" value="1"/>
</dbReference>
<evidence type="ECO:0000256" key="18">
    <source>
        <dbReference type="ARBA" id="ARBA00024827"/>
    </source>
</evidence>
<dbReference type="Gene3D" id="3.30.450.20">
    <property type="entry name" value="PAS domain"/>
    <property type="match status" value="1"/>
</dbReference>
<reference evidence="23" key="2">
    <citation type="submission" date="2021-08" db="EMBL/GenBank/DDBJ databases">
        <authorList>
            <person name="Dalcin Martins P."/>
        </authorList>
    </citation>
    <scope>NUCLEOTIDE SEQUENCE</scope>
    <source>
        <strain evidence="23">MAG_39</strain>
    </source>
</reference>
<keyword evidence="20" id="KW-0472">Membrane</keyword>
<keyword evidence="20" id="KW-1133">Transmembrane helix</keyword>
<dbReference type="SMART" id="SM00304">
    <property type="entry name" value="HAMP"/>
    <property type="match status" value="1"/>
</dbReference>
<dbReference type="CDD" id="cd16917">
    <property type="entry name" value="HATPase_UhpB-NarQ-NarX-like"/>
    <property type="match status" value="1"/>
</dbReference>
<accession>A0A953M3B8</accession>
<proteinExistence type="predicted"/>
<dbReference type="CDD" id="cd06225">
    <property type="entry name" value="HAMP"/>
    <property type="match status" value="1"/>
</dbReference>
<feature type="domain" description="Histidine kinase" evidence="21">
    <location>
        <begin position="506"/>
        <end position="600"/>
    </location>
</feature>
<keyword evidence="14" id="KW-0067">ATP-binding</keyword>
<dbReference type="SMART" id="SM00387">
    <property type="entry name" value="HATPase_c"/>
    <property type="match status" value="1"/>
</dbReference>
<dbReference type="SUPFAM" id="SSF55874">
    <property type="entry name" value="ATPase domain of HSP90 chaperone/DNA topoisomerase II/histidine kinase"/>
    <property type="match status" value="1"/>
</dbReference>
<dbReference type="InterPro" id="IPR003660">
    <property type="entry name" value="HAMP_dom"/>
</dbReference>
<comment type="catalytic activity">
    <reaction evidence="1">
        <text>ATP + protein L-histidine = ADP + protein N-phospho-L-histidine.</text>
        <dbReference type="EC" id="2.7.13.3"/>
    </reaction>
</comment>
<dbReference type="PANTHER" id="PTHR24421:SF10">
    <property type="entry name" value="NITRATE_NITRITE SENSOR PROTEIN NARQ"/>
    <property type="match status" value="1"/>
</dbReference>
<dbReference type="Pfam" id="PF00672">
    <property type="entry name" value="HAMP"/>
    <property type="match status" value="1"/>
</dbReference>
<dbReference type="EC" id="2.7.13.3" evidence="5"/>
<evidence type="ECO:0000256" key="12">
    <source>
        <dbReference type="ARBA" id="ARBA00022741"/>
    </source>
</evidence>
<evidence type="ECO:0000256" key="9">
    <source>
        <dbReference type="ARBA" id="ARBA00022553"/>
    </source>
</evidence>
<dbReference type="InterPro" id="IPR005467">
    <property type="entry name" value="His_kinase_dom"/>
</dbReference>
<dbReference type="Proteomes" id="UP000705867">
    <property type="component" value="Unassembled WGS sequence"/>
</dbReference>
<evidence type="ECO:0000256" key="15">
    <source>
        <dbReference type="ARBA" id="ARBA00023004"/>
    </source>
</evidence>
<dbReference type="AlphaFoldDB" id="A0A953M3B8"/>
<evidence type="ECO:0000256" key="6">
    <source>
        <dbReference type="ARBA" id="ARBA00017322"/>
    </source>
</evidence>
<dbReference type="InterPro" id="IPR036890">
    <property type="entry name" value="HATPase_C_sf"/>
</dbReference>
<evidence type="ECO:0000256" key="5">
    <source>
        <dbReference type="ARBA" id="ARBA00012438"/>
    </source>
</evidence>
<feature type="transmembrane region" description="Helical" evidence="20">
    <location>
        <begin position="6"/>
        <end position="28"/>
    </location>
</feature>
<dbReference type="GO" id="GO:0051539">
    <property type="term" value="F:4 iron, 4 sulfur cluster binding"/>
    <property type="evidence" value="ECO:0007669"/>
    <property type="project" value="UniProtKB-KW"/>
</dbReference>
<evidence type="ECO:0000256" key="19">
    <source>
        <dbReference type="ARBA" id="ARBA00030800"/>
    </source>
</evidence>
<keyword evidence="10" id="KW-0808">Transferase</keyword>
<dbReference type="PRINTS" id="PR00344">
    <property type="entry name" value="BCTRLSENSOR"/>
</dbReference>
<evidence type="ECO:0000256" key="2">
    <source>
        <dbReference type="ARBA" id="ARBA00001966"/>
    </source>
</evidence>
<keyword evidence="17" id="KW-0411">Iron-sulfur</keyword>
<reference evidence="23" key="1">
    <citation type="journal article" date="2021" name="bioRxiv">
        <title>Unraveling nitrogen, sulfur and carbon metabolic pathways and microbial community transcriptional responses to substrate deprivation and toxicity stresses in a bioreactor mimicking anoxic brackish coastal sediment conditions.</title>
        <authorList>
            <person name="Martins P.D."/>
            <person name="Echeveste M.J."/>
            <person name="Arshad A."/>
            <person name="Kurth J."/>
            <person name="Ouboter H."/>
            <person name="Jetten M.S.M."/>
            <person name="Welte C.U."/>
        </authorList>
    </citation>
    <scope>NUCLEOTIDE SEQUENCE</scope>
    <source>
        <strain evidence="23">MAG_39</strain>
    </source>
</reference>
<evidence type="ECO:0000256" key="8">
    <source>
        <dbReference type="ARBA" id="ARBA00022490"/>
    </source>
</evidence>
<dbReference type="Pfam" id="PF07730">
    <property type="entry name" value="HisKA_3"/>
    <property type="match status" value="1"/>
</dbReference>
<dbReference type="InterPro" id="IPR011712">
    <property type="entry name" value="Sig_transdc_His_kin_sub3_dim/P"/>
</dbReference>
<protein>
    <recommendedName>
        <fullName evidence="6">Oxygen sensor histidine kinase NreB</fullName>
        <ecNumber evidence="5">2.7.13.3</ecNumber>
    </recommendedName>
    <alternativeName>
        <fullName evidence="19">Nitrogen regulation protein B</fullName>
    </alternativeName>
</protein>
<keyword evidence="12" id="KW-0547">Nucleotide-binding</keyword>
<dbReference type="GO" id="GO:0016020">
    <property type="term" value="C:membrane"/>
    <property type="evidence" value="ECO:0007669"/>
    <property type="project" value="UniProtKB-SubCell"/>
</dbReference>
<evidence type="ECO:0000256" key="3">
    <source>
        <dbReference type="ARBA" id="ARBA00004370"/>
    </source>
</evidence>
<evidence type="ECO:0000256" key="7">
    <source>
        <dbReference type="ARBA" id="ARBA00022485"/>
    </source>
</evidence>
<dbReference type="InterPro" id="IPR004358">
    <property type="entry name" value="Sig_transdc_His_kin-like_C"/>
</dbReference>
<evidence type="ECO:0000313" key="23">
    <source>
        <dbReference type="EMBL" id="MBZ0158138.1"/>
    </source>
</evidence>
<comment type="cofactor">
    <cofactor evidence="2">
        <name>[4Fe-4S] cluster</name>
        <dbReference type="ChEBI" id="CHEBI:49883"/>
    </cofactor>
</comment>
<evidence type="ECO:0000313" key="24">
    <source>
        <dbReference type="Proteomes" id="UP000705867"/>
    </source>
</evidence>
<organism evidence="23 24">
    <name type="scientific">Candidatus Nitrobium versatile</name>
    <dbReference type="NCBI Taxonomy" id="2884831"/>
    <lineage>
        <taxon>Bacteria</taxon>
        <taxon>Pseudomonadati</taxon>
        <taxon>Nitrospirota</taxon>
        <taxon>Nitrospiria</taxon>
        <taxon>Nitrospirales</taxon>
        <taxon>Nitrospiraceae</taxon>
        <taxon>Candidatus Nitrobium</taxon>
    </lineage>
</organism>
<evidence type="ECO:0000256" key="20">
    <source>
        <dbReference type="SAM" id="Phobius"/>
    </source>
</evidence>
<evidence type="ECO:0000259" key="22">
    <source>
        <dbReference type="PROSITE" id="PS50885"/>
    </source>
</evidence>
<keyword evidence="15" id="KW-0408">Iron</keyword>
<keyword evidence="16" id="KW-0902">Two-component regulatory system</keyword>
<dbReference type="GO" id="GO:0005737">
    <property type="term" value="C:cytoplasm"/>
    <property type="evidence" value="ECO:0007669"/>
    <property type="project" value="UniProtKB-SubCell"/>
</dbReference>
<dbReference type="GO" id="GO:0046983">
    <property type="term" value="F:protein dimerization activity"/>
    <property type="evidence" value="ECO:0007669"/>
    <property type="project" value="InterPro"/>
</dbReference>
<dbReference type="PANTHER" id="PTHR24421">
    <property type="entry name" value="NITRATE/NITRITE SENSOR PROTEIN NARX-RELATED"/>
    <property type="match status" value="1"/>
</dbReference>
<dbReference type="PROSITE" id="PS50109">
    <property type="entry name" value="HIS_KIN"/>
    <property type="match status" value="1"/>
</dbReference>
<dbReference type="GO" id="GO:0000155">
    <property type="term" value="F:phosphorelay sensor kinase activity"/>
    <property type="evidence" value="ECO:0007669"/>
    <property type="project" value="InterPro"/>
</dbReference>
<evidence type="ECO:0000256" key="13">
    <source>
        <dbReference type="ARBA" id="ARBA00022777"/>
    </source>
</evidence>
<dbReference type="SUPFAM" id="SSF158472">
    <property type="entry name" value="HAMP domain-like"/>
    <property type="match status" value="1"/>
</dbReference>
<dbReference type="Gene3D" id="3.30.565.10">
    <property type="entry name" value="Histidine kinase-like ATPase, C-terminal domain"/>
    <property type="match status" value="1"/>
</dbReference>